<feature type="transmembrane region" description="Helical" evidence="1">
    <location>
        <begin position="36"/>
        <end position="55"/>
    </location>
</feature>
<feature type="transmembrane region" description="Helical" evidence="1">
    <location>
        <begin position="161"/>
        <end position="182"/>
    </location>
</feature>
<feature type="transmembrane region" description="Helical" evidence="1">
    <location>
        <begin position="60"/>
        <end position="80"/>
    </location>
</feature>
<accession>A0A6J6KU37</accession>
<sequence length="198" mass="21302">MVELTAAVFGEFDRWVWRQFQQHPVLTDAAKVLTDAGSMSVLLPGAVVAGVSLWWRYRSLLLAVVPWVALQFNSSLVAVLKRTFDVARPPQENWLSGAAGGSFPSGHVANTTALLIAVAVVVFIHETSLAVRRACIVVATTGIVMMAWTRLALNVHWLSDVLAGAIVGTVIATATAYGAVAIKSRRVNPLRTRDQLAS</sequence>
<proteinExistence type="predicted"/>
<organism evidence="3">
    <name type="scientific">freshwater metagenome</name>
    <dbReference type="NCBI Taxonomy" id="449393"/>
    <lineage>
        <taxon>unclassified sequences</taxon>
        <taxon>metagenomes</taxon>
        <taxon>ecological metagenomes</taxon>
    </lineage>
</organism>
<feature type="transmembrane region" description="Helical" evidence="1">
    <location>
        <begin position="131"/>
        <end position="149"/>
    </location>
</feature>
<name>A0A6J6KU37_9ZZZZ</name>
<protein>
    <submittedName>
        <fullName evidence="3">Unannotated protein</fullName>
    </submittedName>
</protein>
<dbReference type="Gene3D" id="1.20.144.10">
    <property type="entry name" value="Phosphatidic acid phosphatase type 2/haloperoxidase"/>
    <property type="match status" value="1"/>
</dbReference>
<keyword evidence="1" id="KW-0472">Membrane</keyword>
<dbReference type="SMART" id="SM00014">
    <property type="entry name" value="acidPPc"/>
    <property type="match status" value="1"/>
</dbReference>
<dbReference type="SUPFAM" id="SSF48317">
    <property type="entry name" value="Acid phosphatase/Vanadium-dependent haloperoxidase"/>
    <property type="match status" value="1"/>
</dbReference>
<reference evidence="3" key="1">
    <citation type="submission" date="2020-05" db="EMBL/GenBank/DDBJ databases">
        <authorList>
            <person name="Chiriac C."/>
            <person name="Salcher M."/>
            <person name="Ghai R."/>
            <person name="Kavagutti S V."/>
        </authorList>
    </citation>
    <scope>NUCLEOTIDE SEQUENCE</scope>
</reference>
<feature type="domain" description="Phosphatidic acid phosphatase type 2/haloperoxidase" evidence="2">
    <location>
        <begin position="64"/>
        <end position="176"/>
    </location>
</feature>
<dbReference type="PANTHER" id="PTHR14969">
    <property type="entry name" value="SPHINGOSINE-1-PHOSPHATE PHOSPHOHYDROLASE"/>
    <property type="match status" value="1"/>
</dbReference>
<dbReference type="InterPro" id="IPR036938">
    <property type="entry name" value="PAP2/HPO_sf"/>
</dbReference>
<dbReference type="EMBL" id="CAEZWJ010000014">
    <property type="protein sequence ID" value="CAB4651724.1"/>
    <property type="molecule type" value="Genomic_DNA"/>
</dbReference>
<feature type="transmembrane region" description="Helical" evidence="1">
    <location>
        <begin position="100"/>
        <end position="124"/>
    </location>
</feature>
<keyword evidence="1" id="KW-1133">Transmembrane helix</keyword>
<evidence type="ECO:0000313" key="3">
    <source>
        <dbReference type="EMBL" id="CAB4651724.1"/>
    </source>
</evidence>
<dbReference type="PANTHER" id="PTHR14969:SF13">
    <property type="entry name" value="AT30094P"/>
    <property type="match status" value="1"/>
</dbReference>
<dbReference type="AlphaFoldDB" id="A0A6J6KU37"/>
<keyword evidence="1" id="KW-0812">Transmembrane</keyword>
<evidence type="ECO:0000259" key="2">
    <source>
        <dbReference type="SMART" id="SM00014"/>
    </source>
</evidence>
<dbReference type="InterPro" id="IPR000326">
    <property type="entry name" value="PAP2/HPO"/>
</dbReference>
<dbReference type="CDD" id="cd03392">
    <property type="entry name" value="PAP2_like_2"/>
    <property type="match status" value="1"/>
</dbReference>
<evidence type="ECO:0000256" key="1">
    <source>
        <dbReference type="SAM" id="Phobius"/>
    </source>
</evidence>
<dbReference type="Pfam" id="PF01569">
    <property type="entry name" value="PAP2"/>
    <property type="match status" value="1"/>
</dbReference>
<gene>
    <name evidence="3" type="ORF">UFOPK2214_00641</name>
</gene>